<feature type="coiled-coil region" evidence="9">
    <location>
        <begin position="472"/>
        <end position="499"/>
    </location>
</feature>
<evidence type="ECO:0000313" key="12">
    <source>
        <dbReference type="Proteomes" id="UP000245207"/>
    </source>
</evidence>
<evidence type="ECO:0000313" key="11">
    <source>
        <dbReference type="EMBL" id="PWA86447.1"/>
    </source>
</evidence>
<accession>A0A2U1PL80</accession>
<dbReference type="EMBL" id="PKPP01001017">
    <property type="protein sequence ID" value="PWA86447.1"/>
    <property type="molecule type" value="Genomic_DNA"/>
</dbReference>
<evidence type="ECO:0000256" key="1">
    <source>
        <dbReference type="ARBA" id="ARBA00004245"/>
    </source>
</evidence>
<dbReference type="InterPro" id="IPR004000">
    <property type="entry name" value="Actin"/>
</dbReference>
<evidence type="ECO:0000256" key="8">
    <source>
        <dbReference type="ARBA" id="ARBA00049360"/>
    </source>
</evidence>
<organism evidence="11 12">
    <name type="scientific">Artemisia annua</name>
    <name type="common">Sweet wormwood</name>
    <dbReference type="NCBI Taxonomy" id="35608"/>
    <lineage>
        <taxon>Eukaryota</taxon>
        <taxon>Viridiplantae</taxon>
        <taxon>Streptophyta</taxon>
        <taxon>Embryophyta</taxon>
        <taxon>Tracheophyta</taxon>
        <taxon>Spermatophyta</taxon>
        <taxon>Magnoliopsida</taxon>
        <taxon>eudicotyledons</taxon>
        <taxon>Gunneridae</taxon>
        <taxon>Pentapetalae</taxon>
        <taxon>asterids</taxon>
        <taxon>campanulids</taxon>
        <taxon>Asterales</taxon>
        <taxon>Asteraceae</taxon>
        <taxon>Asteroideae</taxon>
        <taxon>Anthemideae</taxon>
        <taxon>Artemisiinae</taxon>
        <taxon>Artemisia</taxon>
    </lineage>
</organism>
<keyword evidence="7" id="KW-0206">Cytoskeleton</keyword>
<comment type="catalytic activity">
    <reaction evidence="8">
        <text>ATP + H2O = ADP + phosphate + H(+)</text>
        <dbReference type="Rhea" id="RHEA:13065"/>
        <dbReference type="ChEBI" id="CHEBI:15377"/>
        <dbReference type="ChEBI" id="CHEBI:15378"/>
        <dbReference type="ChEBI" id="CHEBI:30616"/>
        <dbReference type="ChEBI" id="CHEBI:43474"/>
        <dbReference type="ChEBI" id="CHEBI:456216"/>
    </reaction>
</comment>
<feature type="compositionally biased region" description="Polar residues" evidence="10">
    <location>
        <begin position="410"/>
        <end position="420"/>
    </location>
</feature>
<dbReference type="GO" id="GO:0016787">
    <property type="term" value="F:hydrolase activity"/>
    <property type="evidence" value="ECO:0007669"/>
    <property type="project" value="UniProtKB-KW"/>
</dbReference>
<dbReference type="Gene3D" id="3.90.640.10">
    <property type="entry name" value="Actin, Chain A, domain 4"/>
    <property type="match status" value="1"/>
</dbReference>
<gene>
    <name evidence="11" type="ORF">CTI12_AA095340</name>
</gene>
<dbReference type="GO" id="GO:0005524">
    <property type="term" value="F:ATP binding"/>
    <property type="evidence" value="ECO:0007669"/>
    <property type="project" value="UniProtKB-KW"/>
</dbReference>
<dbReference type="PANTHER" id="PTHR11937">
    <property type="entry name" value="ACTIN"/>
    <property type="match status" value="1"/>
</dbReference>
<dbReference type="SUPFAM" id="SSF53067">
    <property type="entry name" value="Actin-like ATPase domain"/>
    <property type="match status" value="1"/>
</dbReference>
<keyword evidence="4" id="KW-0547">Nucleotide-binding</keyword>
<comment type="similarity">
    <text evidence="2">Belongs to the actin family.</text>
</comment>
<dbReference type="InterPro" id="IPR043129">
    <property type="entry name" value="ATPase_NBD"/>
</dbReference>
<dbReference type="Proteomes" id="UP000245207">
    <property type="component" value="Unassembled WGS sequence"/>
</dbReference>
<evidence type="ECO:0000256" key="9">
    <source>
        <dbReference type="SAM" id="Coils"/>
    </source>
</evidence>
<comment type="subcellular location">
    <subcellularLocation>
        <location evidence="1">Cytoplasm</location>
        <location evidence="1">Cytoskeleton</location>
    </subcellularLocation>
</comment>
<keyword evidence="12" id="KW-1185">Reference proteome</keyword>
<evidence type="ECO:0000256" key="5">
    <source>
        <dbReference type="ARBA" id="ARBA00022801"/>
    </source>
</evidence>
<evidence type="ECO:0000256" key="7">
    <source>
        <dbReference type="ARBA" id="ARBA00023212"/>
    </source>
</evidence>
<feature type="region of interest" description="Disordered" evidence="10">
    <location>
        <begin position="387"/>
        <end position="420"/>
    </location>
</feature>
<comment type="caution">
    <text evidence="11">The sequence shown here is derived from an EMBL/GenBank/DDBJ whole genome shotgun (WGS) entry which is preliminary data.</text>
</comment>
<dbReference type="AlphaFoldDB" id="A0A2U1PL80"/>
<feature type="compositionally biased region" description="Polar residues" evidence="10">
    <location>
        <begin position="387"/>
        <end position="399"/>
    </location>
</feature>
<sequence length="852" mass="95775">MKEQLAYVSLNYEWELQTAKTNTSILKNYEMPDGHVITIGAERFRCPEALFQPSLIGLKFAGIHETIYNSIMNADKDIRKHLYGNIVLNGGSTMFPGIANRINKEITALAPSSMRIKVVAPPERSLLRREAYDVGLTCAASVGCTFNEGTKILEKDFTINELFESNNIEELNHRERTLDPQVLLTNLKGWKIEKRRRLDGNGRVDSDGKIENEGGLKSEWVEVDRLIAKSDERAILDFCKCLRFAIARYAEYSGENTSTFLNVSPNYKHPNVNISSSDAQVLQDHNLKFSSSGGELIQHPSVNISSSDSELFQDPNANSSSLGSEFFEDLPNLNISSNFSSWGSEFFEDPNLNFYSPSAELFHHPDFNIYSMTGGLFQDPYANSSSFGGEMFQPSNVDISPSGGDKQMGSLRSSQASGSTPMIDAQIVEQVLGSSHGYNPDTDRRLTDMTSSSSAHLQPQSQEPSYTQREVADMLETQNRVMAQQVRALEERNRATQAQVDSNQAFLRSSGITVPPTLGSGKANDEWRLYIVKFHSINCLESLDLETYNNPSRNLTITHYLIFAPSYLDCKHKDGRGRSKMYCNQISLILCKRGTKRTAIQYNVGCYNTFLARVFANGVSNEDVNENKGSLVLTYSCIQPDSMLLTNFFGCPTKETVMNCIYENIIEMEGKGGGGSKQNPGKNQDVPVTKGELSKEIVATEERRIKRYIWGLRAGIRGPVQQARPATFQEAVELALMVEKENNRQLEEEGDNKRKRENRDDDAKKIKISGGKIENVGEYKLCTICKKTHKGECWHDNCRNCGKSGTLLRNVKLSRFVSNARVRDIRLLIVLKESFWSTRILNHERQWEKSSN</sequence>
<evidence type="ECO:0000256" key="4">
    <source>
        <dbReference type="ARBA" id="ARBA00022741"/>
    </source>
</evidence>
<proteinExistence type="inferred from homology"/>
<name>A0A2U1PL80_ARTAN</name>
<feature type="region of interest" description="Disordered" evidence="10">
    <location>
        <begin position="434"/>
        <end position="467"/>
    </location>
</feature>
<evidence type="ECO:0000256" key="6">
    <source>
        <dbReference type="ARBA" id="ARBA00022840"/>
    </source>
</evidence>
<dbReference type="GO" id="GO:0005856">
    <property type="term" value="C:cytoskeleton"/>
    <property type="evidence" value="ECO:0007669"/>
    <property type="project" value="UniProtKB-SubCell"/>
</dbReference>
<reference evidence="11 12" key="1">
    <citation type="journal article" date="2018" name="Mol. Plant">
        <title>The genome of Artemisia annua provides insight into the evolution of Asteraceae family and artemisinin biosynthesis.</title>
        <authorList>
            <person name="Shen Q."/>
            <person name="Zhang L."/>
            <person name="Liao Z."/>
            <person name="Wang S."/>
            <person name="Yan T."/>
            <person name="Shi P."/>
            <person name="Liu M."/>
            <person name="Fu X."/>
            <person name="Pan Q."/>
            <person name="Wang Y."/>
            <person name="Lv Z."/>
            <person name="Lu X."/>
            <person name="Zhang F."/>
            <person name="Jiang W."/>
            <person name="Ma Y."/>
            <person name="Chen M."/>
            <person name="Hao X."/>
            <person name="Li L."/>
            <person name="Tang Y."/>
            <person name="Lv G."/>
            <person name="Zhou Y."/>
            <person name="Sun X."/>
            <person name="Brodelius P.E."/>
            <person name="Rose J.K.C."/>
            <person name="Tang K."/>
        </authorList>
    </citation>
    <scope>NUCLEOTIDE SEQUENCE [LARGE SCALE GENOMIC DNA]</scope>
    <source>
        <strain evidence="12">cv. Huhao1</strain>
        <tissue evidence="11">Leaf</tissue>
    </source>
</reference>
<keyword evidence="6" id="KW-0067">ATP-binding</keyword>
<evidence type="ECO:0000256" key="3">
    <source>
        <dbReference type="ARBA" id="ARBA00022490"/>
    </source>
</evidence>
<protein>
    <submittedName>
        <fullName evidence="11">Actin</fullName>
    </submittedName>
</protein>
<keyword evidence="9" id="KW-0175">Coiled coil</keyword>
<evidence type="ECO:0000256" key="10">
    <source>
        <dbReference type="SAM" id="MobiDB-lite"/>
    </source>
</evidence>
<dbReference type="Gene3D" id="3.30.420.40">
    <property type="match status" value="1"/>
</dbReference>
<dbReference type="STRING" id="35608.A0A2U1PL80"/>
<evidence type="ECO:0000256" key="2">
    <source>
        <dbReference type="ARBA" id="ARBA00006752"/>
    </source>
</evidence>
<keyword evidence="5" id="KW-0378">Hydrolase</keyword>
<dbReference type="FunFam" id="3.30.420.40:FF:000218">
    <property type="entry name" value="actin, alpha sarcomeric/skeletal-like"/>
    <property type="match status" value="1"/>
</dbReference>
<dbReference type="Pfam" id="PF00022">
    <property type="entry name" value="Actin"/>
    <property type="match status" value="1"/>
</dbReference>
<feature type="region of interest" description="Disordered" evidence="10">
    <location>
        <begin position="743"/>
        <end position="763"/>
    </location>
</feature>
<keyword evidence="3" id="KW-0963">Cytoplasm</keyword>
<feature type="compositionally biased region" description="Polar residues" evidence="10">
    <location>
        <begin position="448"/>
        <end position="467"/>
    </location>
</feature>